<evidence type="ECO:0000313" key="2">
    <source>
        <dbReference type="EMBL" id="QHQ33721.1"/>
    </source>
</evidence>
<evidence type="ECO:0000256" key="1">
    <source>
        <dbReference type="SAM" id="Phobius"/>
    </source>
</evidence>
<accession>A0A6P1SW54</accession>
<name>A0A6P1SW54_9RHOB</name>
<dbReference type="Proteomes" id="UP000464495">
    <property type="component" value="Chromosome"/>
</dbReference>
<feature type="transmembrane region" description="Helical" evidence="1">
    <location>
        <begin position="28"/>
        <end position="46"/>
    </location>
</feature>
<keyword evidence="3" id="KW-1185">Reference proteome</keyword>
<feature type="transmembrane region" description="Helical" evidence="1">
    <location>
        <begin position="58"/>
        <end position="82"/>
    </location>
</feature>
<sequence length="88" mass="9025">MLFIISIIAGGIGASAVAGMFPGRCLRGVAGVAVGLLAGTLCWVILDDFLTASIDQFMTLIMTFVLAASAGAVVNVVLGSLLRLLRDK</sequence>
<dbReference type="KEGG" id="amaq:GO499_00270"/>
<reference evidence="2 3" key="1">
    <citation type="submission" date="2019-12" db="EMBL/GenBank/DDBJ databases">
        <title>Complete genome sequence of Algicella marina strain 9Alg 56(T) isolated from the red alga Tichocarpus crinitus.</title>
        <authorList>
            <person name="Kim S.-G."/>
            <person name="Nedashkovskaya O.I."/>
        </authorList>
    </citation>
    <scope>NUCLEOTIDE SEQUENCE [LARGE SCALE GENOMIC DNA]</scope>
    <source>
        <strain evidence="2 3">9Alg 56</strain>
    </source>
</reference>
<protein>
    <submittedName>
        <fullName evidence="2">Uncharacterized protein</fullName>
    </submittedName>
</protein>
<gene>
    <name evidence="2" type="ORF">GO499_00270</name>
</gene>
<dbReference type="EMBL" id="CP046620">
    <property type="protein sequence ID" value="QHQ33721.1"/>
    <property type="molecule type" value="Genomic_DNA"/>
</dbReference>
<dbReference type="AlphaFoldDB" id="A0A6P1SW54"/>
<organism evidence="2 3">
    <name type="scientific">Algicella marina</name>
    <dbReference type="NCBI Taxonomy" id="2683284"/>
    <lineage>
        <taxon>Bacteria</taxon>
        <taxon>Pseudomonadati</taxon>
        <taxon>Pseudomonadota</taxon>
        <taxon>Alphaproteobacteria</taxon>
        <taxon>Rhodobacterales</taxon>
        <taxon>Paracoccaceae</taxon>
        <taxon>Algicella</taxon>
    </lineage>
</organism>
<proteinExistence type="predicted"/>
<dbReference type="RefSeq" id="WP_161860297.1">
    <property type="nucleotide sequence ID" value="NZ_CP046620.1"/>
</dbReference>
<keyword evidence="1" id="KW-0472">Membrane</keyword>
<keyword evidence="1" id="KW-0812">Transmembrane</keyword>
<keyword evidence="1" id="KW-1133">Transmembrane helix</keyword>
<evidence type="ECO:0000313" key="3">
    <source>
        <dbReference type="Proteomes" id="UP000464495"/>
    </source>
</evidence>